<dbReference type="EMBL" id="JAKJSC010000002">
    <property type="protein sequence ID" value="MDE5418724.1"/>
    <property type="molecule type" value="Genomic_DNA"/>
</dbReference>
<evidence type="ECO:0000256" key="4">
    <source>
        <dbReference type="ARBA" id="ARBA00023136"/>
    </source>
</evidence>
<keyword evidence="4 5" id="KW-0472">Membrane</keyword>
<keyword evidence="3 5" id="KW-1133">Transmembrane helix</keyword>
<dbReference type="PANTHER" id="PTHR33507">
    <property type="entry name" value="INNER MEMBRANE PROTEIN YBBJ"/>
    <property type="match status" value="1"/>
</dbReference>
<dbReference type="InterPro" id="IPR012340">
    <property type="entry name" value="NA-bd_OB-fold"/>
</dbReference>
<evidence type="ECO:0000259" key="6">
    <source>
        <dbReference type="Pfam" id="PF01957"/>
    </source>
</evidence>
<feature type="domain" description="NfeD-like C-terminal" evidence="6">
    <location>
        <begin position="100"/>
        <end position="153"/>
    </location>
</feature>
<evidence type="ECO:0000256" key="5">
    <source>
        <dbReference type="SAM" id="Phobius"/>
    </source>
</evidence>
<dbReference type="RefSeq" id="WP_275110056.1">
    <property type="nucleotide sequence ID" value="NZ_JAKJSC010000002.1"/>
</dbReference>
<feature type="transmembrane region" description="Helical" evidence="5">
    <location>
        <begin position="52"/>
        <end position="73"/>
    </location>
</feature>
<name>A0ABT5VWP7_9BACT</name>
<evidence type="ECO:0000259" key="7">
    <source>
        <dbReference type="Pfam" id="PF24961"/>
    </source>
</evidence>
<evidence type="ECO:0000256" key="3">
    <source>
        <dbReference type="ARBA" id="ARBA00022989"/>
    </source>
</evidence>
<comment type="caution">
    <text evidence="8">The sequence shown here is derived from an EMBL/GenBank/DDBJ whole genome shotgun (WGS) entry which is preliminary data.</text>
</comment>
<evidence type="ECO:0000313" key="8">
    <source>
        <dbReference type="EMBL" id="MDE5418724.1"/>
    </source>
</evidence>
<keyword evidence="2 5" id="KW-0812">Transmembrane</keyword>
<dbReference type="InterPro" id="IPR002810">
    <property type="entry name" value="NfeD-like_C"/>
</dbReference>
<dbReference type="InterPro" id="IPR052165">
    <property type="entry name" value="Membrane_assoc_protease"/>
</dbReference>
<dbReference type="Pfam" id="PF01957">
    <property type="entry name" value="NfeD"/>
    <property type="match status" value="1"/>
</dbReference>
<gene>
    <name evidence="8" type="ORF">L3049_11960</name>
</gene>
<protein>
    <submittedName>
        <fullName evidence="8">NfeD family protein</fullName>
    </submittedName>
</protein>
<dbReference type="InterPro" id="IPR056739">
    <property type="entry name" value="NfeD_membrane"/>
</dbReference>
<sequence length="155" mass="16640">MTIFIIVLLIVLGIGLLLLEFLVIPGVTVAALGGVLMIGGGIYLSYDHYGSSIGHMTVLGTLIFCGISLAVALKSKTWQKIMLKAEVDSKVEKLESEDITVGDQGICVSRLAPMGKIKLNKKIVEAKSTGVYIDEKTNVEVVDVIDKIVIVKPIK</sequence>
<evidence type="ECO:0000256" key="2">
    <source>
        <dbReference type="ARBA" id="ARBA00022692"/>
    </source>
</evidence>
<evidence type="ECO:0000256" key="1">
    <source>
        <dbReference type="ARBA" id="ARBA00004141"/>
    </source>
</evidence>
<reference evidence="8 9" key="1">
    <citation type="submission" date="2022-01" db="EMBL/GenBank/DDBJ databases">
        <title>Labilibaculum sp. nov, a marine bacterium isolated from Antarctica.</title>
        <authorList>
            <person name="Dai W."/>
        </authorList>
    </citation>
    <scope>NUCLEOTIDE SEQUENCE [LARGE SCALE GENOMIC DNA]</scope>
    <source>
        <strain evidence="8 9">DW002</strain>
    </source>
</reference>
<dbReference type="Proteomes" id="UP001528920">
    <property type="component" value="Unassembled WGS sequence"/>
</dbReference>
<proteinExistence type="predicted"/>
<accession>A0ABT5VWP7</accession>
<dbReference type="Pfam" id="PF24961">
    <property type="entry name" value="NfeD_membrane"/>
    <property type="match status" value="1"/>
</dbReference>
<feature type="domain" description="NfeD integral membrane" evidence="7">
    <location>
        <begin position="6"/>
        <end position="72"/>
    </location>
</feature>
<feature type="transmembrane region" description="Helical" evidence="5">
    <location>
        <begin position="6"/>
        <end position="24"/>
    </location>
</feature>
<organism evidence="8 9">
    <name type="scientific">Paralabilibaculum antarcticum</name>
    <dbReference type="NCBI Taxonomy" id="2912572"/>
    <lineage>
        <taxon>Bacteria</taxon>
        <taxon>Pseudomonadati</taxon>
        <taxon>Bacteroidota</taxon>
        <taxon>Bacteroidia</taxon>
        <taxon>Marinilabiliales</taxon>
        <taxon>Marinifilaceae</taxon>
        <taxon>Paralabilibaculum</taxon>
    </lineage>
</organism>
<dbReference type="PANTHER" id="PTHR33507:SF3">
    <property type="entry name" value="INNER MEMBRANE PROTEIN YBBJ"/>
    <property type="match status" value="1"/>
</dbReference>
<evidence type="ECO:0000313" key="9">
    <source>
        <dbReference type="Proteomes" id="UP001528920"/>
    </source>
</evidence>
<dbReference type="Gene3D" id="2.40.50.140">
    <property type="entry name" value="Nucleic acid-binding proteins"/>
    <property type="match status" value="1"/>
</dbReference>
<keyword evidence="9" id="KW-1185">Reference proteome</keyword>
<comment type="subcellular location">
    <subcellularLocation>
        <location evidence="1">Membrane</location>
        <topology evidence="1">Multi-pass membrane protein</topology>
    </subcellularLocation>
</comment>